<dbReference type="Gene3D" id="2.40.170.20">
    <property type="entry name" value="TonB-dependent receptor, beta-barrel domain"/>
    <property type="match status" value="1"/>
</dbReference>
<feature type="chain" id="PRO_5012731173" evidence="12">
    <location>
        <begin position="37"/>
        <end position="722"/>
    </location>
</feature>
<dbReference type="InterPro" id="IPR000531">
    <property type="entry name" value="Beta-barrel_TonB"/>
</dbReference>
<dbReference type="Pfam" id="PF07715">
    <property type="entry name" value="Plug"/>
    <property type="match status" value="1"/>
</dbReference>
<evidence type="ECO:0000256" key="12">
    <source>
        <dbReference type="SAM" id="SignalP"/>
    </source>
</evidence>
<evidence type="ECO:0000259" key="14">
    <source>
        <dbReference type="Pfam" id="PF07715"/>
    </source>
</evidence>
<keyword evidence="4 10" id="KW-0812">Transmembrane</keyword>
<dbReference type="InterPro" id="IPR012910">
    <property type="entry name" value="Plug_dom"/>
</dbReference>
<keyword evidence="15" id="KW-0675">Receptor</keyword>
<keyword evidence="3 10" id="KW-1134">Transmembrane beta strand</keyword>
<dbReference type="CDD" id="cd01347">
    <property type="entry name" value="ligand_gated_channel"/>
    <property type="match status" value="1"/>
</dbReference>
<keyword evidence="7 11" id="KW-0798">TonB box</keyword>
<dbReference type="GO" id="GO:0009279">
    <property type="term" value="C:cell outer membrane"/>
    <property type="evidence" value="ECO:0007669"/>
    <property type="project" value="UniProtKB-SubCell"/>
</dbReference>
<dbReference type="Pfam" id="PF00593">
    <property type="entry name" value="TonB_dep_Rec_b-barrel"/>
    <property type="match status" value="1"/>
</dbReference>
<protein>
    <submittedName>
        <fullName evidence="15">Outer membrane receptor protein</fullName>
    </submittedName>
</protein>
<keyword evidence="8 10" id="KW-0472">Membrane</keyword>
<feature type="signal peptide" evidence="12">
    <location>
        <begin position="1"/>
        <end position="36"/>
    </location>
</feature>
<dbReference type="PANTHER" id="PTHR30069:SF53">
    <property type="entry name" value="COLICIN I RECEPTOR-RELATED"/>
    <property type="match status" value="1"/>
</dbReference>
<evidence type="ECO:0000313" key="16">
    <source>
        <dbReference type="Proteomes" id="UP000189462"/>
    </source>
</evidence>
<keyword evidence="2 10" id="KW-0813">Transport</keyword>
<sequence>MTCNILSSVVPVRGVSRPALLAAAVAVALSSGPAAAQEARELSRVVVTAGGFEQELVEAPASISVITREELEQQQVRNLAEALRGIEGVNINTLDARSNKTGNQTISLRGLPSEYTLVLIDGRRQNVPGTVAPNAFVDSASVFFPPIAAIERIEVIRGPMSTLYGADALGGVVNIITRRPGAERGGSAAISSTFQTDPEFGGNTTAEAYGAGPLADDRLALQVYGRVFERAESRVTWEGQNESLTDNRTMGQNPVGANVHTMGSRLTFSPDAVHDFSVGFDLTRQAYNNDRGQLGRIRRDGDGRLRDGYDTELGFNRDQIYLAHTARLPLGTVESSLTRNVTETTGRTIPEAAVPPGDPRLGSSRKLESETTVLDTKLITGMGDHLVSVGAQYIDASLTDGIPDDTFSNSQWGVFVEDEWSMTERFVLTGGLRYDNHDAFGGQTTPRVYGVWSATDTWTFKGGVGRGYRAPFLEQLHDGIVGFGNQGQDPLFGDPDLKPEISTNYEVSAHFHPGPDLTGHVTLFYTELKDKIERPTAASGMTDTFANIGEARIQGVEFAAAWRFAPAWRLSGNYTYTDSEVTSSIVQGFEKGDPLFSVPEHMINATLDWQATPALNTFLEAEYRSSSHRPDSFHEPHLGGSAQGASEALGDFKGYTLFNLGARYRFTERVTMTGVIYNLLDKDFNDYRAYPLRNDPSVTAHSNVYNNLLEPRRLWLSMNVDF</sequence>
<comment type="similarity">
    <text evidence="10 11">Belongs to the TonB-dependent receptor family.</text>
</comment>
<dbReference type="Proteomes" id="UP000189462">
    <property type="component" value="Unassembled WGS sequence"/>
</dbReference>
<evidence type="ECO:0000256" key="7">
    <source>
        <dbReference type="ARBA" id="ARBA00023077"/>
    </source>
</evidence>
<evidence type="ECO:0000256" key="2">
    <source>
        <dbReference type="ARBA" id="ARBA00022448"/>
    </source>
</evidence>
<dbReference type="PROSITE" id="PS52016">
    <property type="entry name" value="TONB_DEPENDENT_REC_3"/>
    <property type="match status" value="1"/>
</dbReference>
<evidence type="ECO:0000256" key="11">
    <source>
        <dbReference type="RuleBase" id="RU003357"/>
    </source>
</evidence>
<feature type="domain" description="TonB-dependent receptor-like beta-barrel" evidence="13">
    <location>
        <begin position="270"/>
        <end position="679"/>
    </location>
</feature>
<comment type="caution">
    <text evidence="15">The sequence shown here is derived from an EMBL/GenBank/DDBJ whole genome shotgun (WGS) entry which is preliminary data.</text>
</comment>
<dbReference type="EMBL" id="MVBK01000133">
    <property type="protein sequence ID" value="OOG21235.1"/>
    <property type="molecule type" value="Genomic_DNA"/>
</dbReference>
<dbReference type="Gene3D" id="2.170.130.10">
    <property type="entry name" value="TonB-dependent receptor, plug domain"/>
    <property type="match status" value="1"/>
</dbReference>
<evidence type="ECO:0000256" key="4">
    <source>
        <dbReference type="ARBA" id="ARBA00022692"/>
    </source>
</evidence>
<keyword evidence="6" id="KW-0406">Ion transport</keyword>
<dbReference type="GO" id="GO:0044718">
    <property type="term" value="P:siderophore transmembrane transport"/>
    <property type="evidence" value="ECO:0007669"/>
    <property type="project" value="TreeGrafter"/>
</dbReference>
<dbReference type="InterPro" id="IPR037066">
    <property type="entry name" value="Plug_dom_sf"/>
</dbReference>
<dbReference type="STRING" id="108003.B1C78_16475"/>
<dbReference type="RefSeq" id="WP_077280237.1">
    <property type="nucleotide sequence ID" value="NZ_MVBK01000133.1"/>
</dbReference>
<evidence type="ECO:0000256" key="1">
    <source>
        <dbReference type="ARBA" id="ARBA00004571"/>
    </source>
</evidence>
<evidence type="ECO:0000256" key="6">
    <source>
        <dbReference type="ARBA" id="ARBA00023065"/>
    </source>
</evidence>
<evidence type="ECO:0000256" key="5">
    <source>
        <dbReference type="ARBA" id="ARBA00022729"/>
    </source>
</evidence>
<gene>
    <name evidence="15" type="ORF">B1C78_16475</name>
</gene>
<feature type="domain" description="TonB-dependent receptor plug" evidence="14">
    <location>
        <begin position="57"/>
        <end position="172"/>
    </location>
</feature>
<evidence type="ECO:0000256" key="10">
    <source>
        <dbReference type="PROSITE-ProRule" id="PRU01360"/>
    </source>
</evidence>
<accession>A0A1V3N886</accession>
<evidence type="ECO:0000259" key="13">
    <source>
        <dbReference type="Pfam" id="PF00593"/>
    </source>
</evidence>
<name>A0A1V3N886_9GAMM</name>
<keyword evidence="16" id="KW-1185">Reference proteome</keyword>
<dbReference type="OrthoDB" id="9815954at2"/>
<keyword evidence="5 12" id="KW-0732">Signal</keyword>
<dbReference type="AlphaFoldDB" id="A0A1V3N886"/>
<evidence type="ECO:0000256" key="8">
    <source>
        <dbReference type="ARBA" id="ARBA00023136"/>
    </source>
</evidence>
<dbReference type="InterPro" id="IPR039426">
    <property type="entry name" value="TonB-dep_rcpt-like"/>
</dbReference>
<proteinExistence type="inferred from homology"/>
<comment type="subcellular location">
    <subcellularLocation>
        <location evidence="1 10">Cell outer membrane</location>
        <topology evidence="1 10">Multi-pass membrane protein</topology>
    </subcellularLocation>
</comment>
<evidence type="ECO:0000256" key="9">
    <source>
        <dbReference type="ARBA" id="ARBA00023237"/>
    </source>
</evidence>
<keyword evidence="9 10" id="KW-0998">Cell outer membrane</keyword>
<evidence type="ECO:0000313" key="15">
    <source>
        <dbReference type="EMBL" id="OOG21235.1"/>
    </source>
</evidence>
<reference evidence="15 16" key="1">
    <citation type="submission" date="2017-02" db="EMBL/GenBank/DDBJ databases">
        <title>Genomic diversity within the haloalkaliphilic genus Thioalkalivibrio.</title>
        <authorList>
            <person name="Ahn A.-C."/>
            <person name="Meier-Kolthoff J."/>
            <person name="Overmars L."/>
            <person name="Richter M."/>
            <person name="Woyke T."/>
            <person name="Sorokin D.Y."/>
            <person name="Muyzer G."/>
        </authorList>
    </citation>
    <scope>NUCLEOTIDE SEQUENCE [LARGE SCALE GENOMIC DNA]</scope>
    <source>
        <strain evidence="15 16">ALJD</strain>
    </source>
</reference>
<dbReference type="InterPro" id="IPR036942">
    <property type="entry name" value="Beta-barrel_TonB_sf"/>
</dbReference>
<dbReference type="GO" id="GO:0015344">
    <property type="term" value="F:siderophore uptake transmembrane transporter activity"/>
    <property type="evidence" value="ECO:0007669"/>
    <property type="project" value="TreeGrafter"/>
</dbReference>
<organism evidence="15 16">
    <name type="scientific">Thioalkalivibrio denitrificans</name>
    <dbReference type="NCBI Taxonomy" id="108003"/>
    <lineage>
        <taxon>Bacteria</taxon>
        <taxon>Pseudomonadati</taxon>
        <taxon>Pseudomonadota</taxon>
        <taxon>Gammaproteobacteria</taxon>
        <taxon>Chromatiales</taxon>
        <taxon>Ectothiorhodospiraceae</taxon>
        <taxon>Thioalkalivibrio</taxon>
    </lineage>
</organism>
<dbReference type="SUPFAM" id="SSF56935">
    <property type="entry name" value="Porins"/>
    <property type="match status" value="1"/>
</dbReference>
<evidence type="ECO:0000256" key="3">
    <source>
        <dbReference type="ARBA" id="ARBA00022452"/>
    </source>
</evidence>
<dbReference type="PANTHER" id="PTHR30069">
    <property type="entry name" value="TONB-DEPENDENT OUTER MEMBRANE RECEPTOR"/>
    <property type="match status" value="1"/>
</dbReference>